<dbReference type="Proteomes" id="UP000486602">
    <property type="component" value="Unassembled WGS sequence"/>
</dbReference>
<evidence type="ECO:0000256" key="3">
    <source>
        <dbReference type="ARBA" id="ARBA00012584"/>
    </source>
</evidence>
<dbReference type="GO" id="GO:0003725">
    <property type="term" value="F:double-stranded RNA binding"/>
    <property type="evidence" value="ECO:0007669"/>
    <property type="project" value="UniProtKB-UniRule"/>
</dbReference>
<keyword evidence="7 13" id="KW-0819">tRNA processing</keyword>
<dbReference type="InterPro" id="IPR006070">
    <property type="entry name" value="Sua5-like_dom"/>
</dbReference>
<dbReference type="Gene3D" id="3.90.870.10">
    <property type="entry name" value="DHBP synthase"/>
    <property type="match status" value="1"/>
</dbReference>
<dbReference type="SUPFAM" id="SSF55821">
    <property type="entry name" value="YrdC/RibB"/>
    <property type="match status" value="1"/>
</dbReference>
<dbReference type="PANTHER" id="PTHR17490">
    <property type="entry name" value="SUA5"/>
    <property type="match status" value="1"/>
</dbReference>
<dbReference type="InterPro" id="IPR017945">
    <property type="entry name" value="DHBP_synth_RibB-like_a/b_dom"/>
</dbReference>
<dbReference type="EMBL" id="JAAGVY010000039">
    <property type="protein sequence ID" value="NEN25045.1"/>
    <property type="molecule type" value="Genomic_DNA"/>
</dbReference>
<dbReference type="NCBIfam" id="TIGR00057">
    <property type="entry name" value="L-threonylcarbamoyladenylate synthase"/>
    <property type="match status" value="1"/>
</dbReference>
<sequence length="316" mass="33820">MQTEIGTDLNLSAKLLKSGKLVAIPTETVYGLAANGYDSKAVTGIFEAKGRPHFDPLILHIGDIAQLDSLTLSFPEKAKKLAEVFWPGPLTLILPKSDLVPDLVSSGLSTVGIRMPRHEMTLDLLKSIDFPLAAPSANPFGYISPTSAGHVMDQLSGKIDYILDGGECSVGLESTIVSFPEGEAVILRKGGIPIEDIESVIGEVAVQTTGSSNPAAPGMLVSHYAPRTPLLFGDIKSLMAENKNRNFAVLGFSETHGQPGEALSKAGDLREAAQNLFSSLRRLDTENYELILAESMPETGLGVAINDRLRRAEQRN</sequence>
<keyword evidence="17" id="KW-1185">Reference proteome</keyword>
<evidence type="ECO:0000256" key="5">
    <source>
        <dbReference type="ARBA" id="ARBA00022490"/>
    </source>
</evidence>
<comment type="function">
    <text evidence="13">Required for the formation of a threonylcarbamoyl group on adenosine at position 37 (t(6)A37) in tRNAs that read codons beginning with adenine.</text>
</comment>
<feature type="binding site" evidence="14">
    <location>
        <position position="136"/>
    </location>
    <ligand>
        <name>ATP</name>
        <dbReference type="ChEBI" id="CHEBI:30616"/>
    </ligand>
</feature>
<name>A0A7K3WWP7_9FLAO</name>
<evidence type="ECO:0000256" key="4">
    <source>
        <dbReference type="ARBA" id="ARBA00015492"/>
    </source>
</evidence>
<dbReference type="GO" id="GO:0061710">
    <property type="term" value="F:L-threonylcarbamoyladenylate synthase"/>
    <property type="evidence" value="ECO:0007669"/>
    <property type="project" value="UniProtKB-EC"/>
</dbReference>
<evidence type="ECO:0000256" key="6">
    <source>
        <dbReference type="ARBA" id="ARBA00022679"/>
    </source>
</evidence>
<evidence type="ECO:0000313" key="16">
    <source>
        <dbReference type="EMBL" id="NEN25045.1"/>
    </source>
</evidence>
<dbReference type="PANTHER" id="PTHR17490:SF16">
    <property type="entry name" value="THREONYLCARBAMOYL-AMP SYNTHASE"/>
    <property type="match status" value="1"/>
</dbReference>
<dbReference type="Pfam" id="PF01300">
    <property type="entry name" value="Sua5_yciO_yrdC"/>
    <property type="match status" value="1"/>
</dbReference>
<dbReference type="EC" id="2.7.7.87" evidence="3 13"/>
<keyword evidence="10 13" id="KW-0067">ATP-binding</keyword>
<dbReference type="Pfam" id="PF03481">
    <property type="entry name" value="Sua5_C"/>
    <property type="match status" value="1"/>
</dbReference>
<evidence type="ECO:0000313" key="17">
    <source>
        <dbReference type="Proteomes" id="UP000486602"/>
    </source>
</evidence>
<dbReference type="GO" id="GO:0006450">
    <property type="term" value="P:regulation of translational fidelity"/>
    <property type="evidence" value="ECO:0007669"/>
    <property type="project" value="TreeGrafter"/>
</dbReference>
<evidence type="ECO:0000256" key="9">
    <source>
        <dbReference type="ARBA" id="ARBA00022741"/>
    </source>
</evidence>
<keyword evidence="9 13" id="KW-0547">Nucleotide-binding</keyword>
<dbReference type="GO" id="GO:0008033">
    <property type="term" value="P:tRNA processing"/>
    <property type="evidence" value="ECO:0007669"/>
    <property type="project" value="UniProtKB-KW"/>
</dbReference>
<feature type="binding site" evidence="14">
    <location>
        <position position="51"/>
    </location>
    <ligand>
        <name>ATP</name>
        <dbReference type="ChEBI" id="CHEBI:30616"/>
    </ligand>
</feature>
<evidence type="ECO:0000256" key="8">
    <source>
        <dbReference type="ARBA" id="ARBA00022695"/>
    </source>
</evidence>
<dbReference type="GO" id="GO:0005524">
    <property type="term" value="F:ATP binding"/>
    <property type="evidence" value="ECO:0007669"/>
    <property type="project" value="UniProtKB-UniRule"/>
</dbReference>
<proteinExistence type="inferred from homology"/>
<keyword evidence="8 13" id="KW-0548">Nucleotidyltransferase</keyword>
<comment type="caution">
    <text evidence="16">The sequence shown here is derived from an EMBL/GenBank/DDBJ whole genome shotgun (WGS) entry which is preliminary data.</text>
</comment>
<gene>
    <name evidence="16" type="ORF">G3O08_16210</name>
</gene>
<evidence type="ECO:0000256" key="7">
    <source>
        <dbReference type="ARBA" id="ARBA00022694"/>
    </source>
</evidence>
<dbReference type="Gene3D" id="3.40.50.11030">
    <property type="entry name" value="Threonylcarbamoyl-AMP synthase, C-terminal domain"/>
    <property type="match status" value="1"/>
</dbReference>
<accession>A0A7K3WWP7</accession>
<dbReference type="PIRSF" id="PIRSF004930">
    <property type="entry name" value="Tln_factor_SUA5"/>
    <property type="match status" value="1"/>
</dbReference>
<dbReference type="InterPro" id="IPR010923">
    <property type="entry name" value="T(6)A37_SUA5"/>
</dbReference>
<dbReference type="AlphaFoldDB" id="A0A7K3WWP7"/>
<evidence type="ECO:0000256" key="14">
    <source>
        <dbReference type="PIRSR" id="PIRSR004930-1"/>
    </source>
</evidence>
<dbReference type="FunFam" id="3.90.870.10:FF:000009">
    <property type="entry name" value="Threonylcarbamoyl-AMP synthase, putative"/>
    <property type="match status" value="1"/>
</dbReference>
<feature type="binding site" evidence="14">
    <location>
        <position position="188"/>
    </location>
    <ligand>
        <name>ATP</name>
        <dbReference type="ChEBI" id="CHEBI:30616"/>
    </ligand>
</feature>
<dbReference type="InterPro" id="IPR038385">
    <property type="entry name" value="Sua5/YwlC_C"/>
</dbReference>
<evidence type="ECO:0000256" key="12">
    <source>
        <dbReference type="ARBA" id="ARBA00048366"/>
    </source>
</evidence>
<evidence type="ECO:0000256" key="11">
    <source>
        <dbReference type="ARBA" id="ARBA00029774"/>
    </source>
</evidence>
<feature type="binding site" evidence="14">
    <location>
        <position position="174"/>
    </location>
    <ligand>
        <name>L-threonine</name>
        <dbReference type="ChEBI" id="CHEBI:57926"/>
    </ligand>
</feature>
<comment type="similarity">
    <text evidence="2 13">Belongs to the SUA5 family.</text>
</comment>
<reference evidence="16 17" key="1">
    <citation type="submission" date="2020-02" db="EMBL/GenBank/DDBJ databases">
        <title>Out from the shadows clarifying the taxonomy of the family Cryomorphaceae and related taxa by utilizing the GTDB taxonomic framework.</title>
        <authorList>
            <person name="Bowman J.P."/>
        </authorList>
    </citation>
    <scope>NUCLEOTIDE SEQUENCE [LARGE SCALE GENOMIC DNA]</scope>
    <source>
        <strain evidence="16 17">QSSC 1-22</strain>
    </source>
</reference>
<keyword evidence="6 13" id="KW-0808">Transferase</keyword>
<evidence type="ECO:0000256" key="1">
    <source>
        <dbReference type="ARBA" id="ARBA00004496"/>
    </source>
</evidence>
<organism evidence="16 17">
    <name type="scientific">Cryomorpha ignava</name>
    <dbReference type="NCBI Taxonomy" id="101383"/>
    <lineage>
        <taxon>Bacteria</taxon>
        <taxon>Pseudomonadati</taxon>
        <taxon>Bacteroidota</taxon>
        <taxon>Flavobacteriia</taxon>
        <taxon>Flavobacteriales</taxon>
        <taxon>Cryomorphaceae</taxon>
        <taxon>Cryomorpha</taxon>
    </lineage>
</organism>
<dbReference type="GO" id="GO:0000049">
    <property type="term" value="F:tRNA binding"/>
    <property type="evidence" value="ECO:0007669"/>
    <property type="project" value="TreeGrafter"/>
</dbReference>
<dbReference type="RefSeq" id="WP_163286472.1">
    <property type="nucleotide sequence ID" value="NZ_JAAGVY010000039.1"/>
</dbReference>
<feature type="domain" description="YrdC-like" evidence="15">
    <location>
        <begin position="6"/>
        <end position="192"/>
    </location>
</feature>
<feature type="binding site" evidence="14">
    <location>
        <position position="144"/>
    </location>
    <ligand>
        <name>ATP</name>
        <dbReference type="ChEBI" id="CHEBI:30616"/>
    </ligand>
</feature>
<feature type="binding site" evidence="14">
    <location>
        <position position="60"/>
    </location>
    <ligand>
        <name>L-threonine</name>
        <dbReference type="ChEBI" id="CHEBI:57926"/>
    </ligand>
</feature>
<dbReference type="InterPro" id="IPR050156">
    <property type="entry name" value="TC-AMP_synthase_SUA5"/>
</dbReference>
<keyword evidence="5 13" id="KW-0963">Cytoplasm</keyword>
<feature type="binding site" evidence="14">
    <location>
        <position position="224"/>
    </location>
    <ligand>
        <name>ATP</name>
        <dbReference type="ChEBI" id="CHEBI:30616"/>
    </ligand>
</feature>
<feature type="binding site" evidence="14">
    <location>
        <position position="114"/>
    </location>
    <ligand>
        <name>L-threonine</name>
        <dbReference type="ChEBI" id="CHEBI:57926"/>
    </ligand>
</feature>
<evidence type="ECO:0000256" key="2">
    <source>
        <dbReference type="ARBA" id="ARBA00007663"/>
    </source>
</evidence>
<dbReference type="GO" id="GO:0005737">
    <property type="term" value="C:cytoplasm"/>
    <property type="evidence" value="ECO:0007669"/>
    <property type="project" value="UniProtKB-SubCell"/>
</dbReference>
<protein>
    <recommendedName>
        <fullName evidence="4 13">Threonylcarbamoyl-AMP synthase</fullName>
        <shortName evidence="13">TC-AMP synthase</shortName>
        <ecNumber evidence="3 13">2.7.7.87</ecNumber>
    </recommendedName>
    <alternativeName>
        <fullName evidence="11 13">L-threonylcarbamoyladenylate synthase</fullName>
    </alternativeName>
</protein>
<evidence type="ECO:0000256" key="13">
    <source>
        <dbReference type="PIRNR" id="PIRNR004930"/>
    </source>
</evidence>
<dbReference type="PROSITE" id="PS51163">
    <property type="entry name" value="YRDC"/>
    <property type="match status" value="1"/>
</dbReference>
<evidence type="ECO:0000259" key="15">
    <source>
        <dbReference type="PROSITE" id="PS51163"/>
    </source>
</evidence>
<comment type="subcellular location">
    <subcellularLocation>
        <location evidence="1 13">Cytoplasm</location>
    </subcellularLocation>
</comment>
<dbReference type="InterPro" id="IPR005145">
    <property type="entry name" value="Sua5_C"/>
</dbReference>
<evidence type="ECO:0000256" key="10">
    <source>
        <dbReference type="ARBA" id="ARBA00022840"/>
    </source>
</evidence>
<feature type="binding site" evidence="14">
    <location>
        <position position="28"/>
    </location>
    <ligand>
        <name>L-threonine</name>
        <dbReference type="ChEBI" id="CHEBI:57926"/>
    </ligand>
</feature>
<feature type="binding site" evidence="14">
    <location>
        <position position="110"/>
    </location>
    <ligand>
        <name>ATP</name>
        <dbReference type="ChEBI" id="CHEBI:30616"/>
    </ligand>
</feature>
<comment type="catalytic activity">
    <reaction evidence="12 13">
        <text>L-threonine + hydrogencarbonate + ATP = L-threonylcarbamoyladenylate + diphosphate + H2O</text>
        <dbReference type="Rhea" id="RHEA:36407"/>
        <dbReference type="ChEBI" id="CHEBI:15377"/>
        <dbReference type="ChEBI" id="CHEBI:17544"/>
        <dbReference type="ChEBI" id="CHEBI:30616"/>
        <dbReference type="ChEBI" id="CHEBI:33019"/>
        <dbReference type="ChEBI" id="CHEBI:57926"/>
        <dbReference type="ChEBI" id="CHEBI:73682"/>
        <dbReference type="EC" id="2.7.7.87"/>
    </reaction>
</comment>
<feature type="binding site" evidence="14">
    <location>
        <position position="134"/>
    </location>
    <ligand>
        <name>L-threonine</name>
        <dbReference type="ChEBI" id="CHEBI:57926"/>
    </ligand>
</feature>